<gene>
    <name evidence="4" type="ORF">AHOG_24950</name>
</gene>
<proteinExistence type="predicted"/>
<protein>
    <submittedName>
        <fullName evidence="4">Uncharacterized protein</fullName>
    </submittedName>
</protein>
<dbReference type="AlphaFoldDB" id="A0A221W9S9"/>
<keyword evidence="2" id="KW-0472">Membrane</keyword>
<feature type="chain" id="PRO_5044270251" evidence="3">
    <location>
        <begin position="28"/>
        <end position="108"/>
    </location>
</feature>
<dbReference type="Proteomes" id="UP000204221">
    <property type="component" value="Chromosome"/>
</dbReference>
<evidence type="ECO:0000256" key="2">
    <source>
        <dbReference type="SAM" id="Phobius"/>
    </source>
</evidence>
<evidence type="ECO:0000313" key="5">
    <source>
        <dbReference type="Proteomes" id="UP000204221"/>
    </source>
</evidence>
<dbReference type="EMBL" id="CP022521">
    <property type="protein sequence ID" value="ASO22595.1"/>
    <property type="molecule type" value="Genomic_DNA"/>
</dbReference>
<evidence type="ECO:0000256" key="1">
    <source>
        <dbReference type="SAM" id="MobiDB-lite"/>
    </source>
</evidence>
<feature type="signal peptide" evidence="3">
    <location>
        <begin position="1"/>
        <end position="27"/>
    </location>
</feature>
<reference evidence="4 5" key="1">
    <citation type="submission" date="2017-07" db="EMBL/GenBank/DDBJ databases">
        <title>Complete genome sequence of Actinoalloteichus hoggarensis DSM 45943, type strain of Actinoalloteichus hoggarensis.</title>
        <authorList>
            <person name="Ruckert C."/>
            <person name="Nouioui I."/>
            <person name="Willmese J."/>
            <person name="van Wezel G."/>
            <person name="Klenk H.-P."/>
            <person name="Kalinowski J."/>
            <person name="Zotchev S.B."/>
        </authorList>
    </citation>
    <scope>NUCLEOTIDE SEQUENCE [LARGE SCALE GENOMIC DNA]</scope>
    <source>
        <strain evidence="4 5">DSM 45943</strain>
    </source>
</reference>
<feature type="compositionally biased region" description="Low complexity" evidence="1">
    <location>
        <begin position="29"/>
        <end position="60"/>
    </location>
</feature>
<feature type="transmembrane region" description="Helical" evidence="2">
    <location>
        <begin position="78"/>
        <end position="97"/>
    </location>
</feature>
<accession>A0A221W9S9</accession>
<name>A0A221W9S9_9PSEU</name>
<organism evidence="4 5">
    <name type="scientific">Actinoalloteichus hoggarensis</name>
    <dbReference type="NCBI Taxonomy" id="1470176"/>
    <lineage>
        <taxon>Bacteria</taxon>
        <taxon>Bacillati</taxon>
        <taxon>Actinomycetota</taxon>
        <taxon>Actinomycetes</taxon>
        <taxon>Pseudonocardiales</taxon>
        <taxon>Pseudonocardiaceae</taxon>
        <taxon>Actinoalloteichus</taxon>
    </lineage>
</organism>
<evidence type="ECO:0000256" key="3">
    <source>
        <dbReference type="SAM" id="SignalP"/>
    </source>
</evidence>
<sequence length="108" mass="10754">MRTALRSLPAAALWLLLMLIPVGVATAAAGPAPAGSPVAGTSIPHAAGAEDTTAPATETSEPGEETGSEDGPLFSGEAGGQVLALVTAAALFALVFYGRRIRKKARDG</sequence>
<dbReference type="KEGG" id="ahg:AHOG_24950"/>
<feature type="region of interest" description="Disordered" evidence="1">
    <location>
        <begin position="29"/>
        <end position="75"/>
    </location>
</feature>
<keyword evidence="2" id="KW-1133">Transmembrane helix</keyword>
<evidence type="ECO:0000313" key="4">
    <source>
        <dbReference type="EMBL" id="ASO22595.1"/>
    </source>
</evidence>
<keyword evidence="5" id="KW-1185">Reference proteome</keyword>
<keyword evidence="2" id="KW-0812">Transmembrane</keyword>
<dbReference type="RefSeq" id="WP_093943514.1">
    <property type="nucleotide sequence ID" value="NZ_CP022521.1"/>
</dbReference>
<keyword evidence="3" id="KW-0732">Signal</keyword>